<proteinExistence type="predicted"/>
<protein>
    <submittedName>
        <fullName evidence="1">Uncharacterized protein</fullName>
    </submittedName>
</protein>
<name>A0AAP0RVT0_LIQFO</name>
<keyword evidence="2" id="KW-1185">Reference proteome</keyword>
<dbReference type="AlphaFoldDB" id="A0AAP0RVT0"/>
<dbReference type="EMBL" id="JBBPBK010000004">
    <property type="protein sequence ID" value="KAK9286068.1"/>
    <property type="molecule type" value="Genomic_DNA"/>
</dbReference>
<evidence type="ECO:0000313" key="2">
    <source>
        <dbReference type="Proteomes" id="UP001415857"/>
    </source>
</evidence>
<comment type="caution">
    <text evidence="1">The sequence shown here is derived from an EMBL/GenBank/DDBJ whole genome shotgun (WGS) entry which is preliminary data.</text>
</comment>
<reference evidence="1 2" key="1">
    <citation type="journal article" date="2024" name="Plant J.">
        <title>Genome sequences and population genomics reveal climatic adaptation and genomic divergence between two closely related sweetgum species.</title>
        <authorList>
            <person name="Xu W.Q."/>
            <person name="Ren C.Q."/>
            <person name="Zhang X.Y."/>
            <person name="Comes H.P."/>
            <person name="Liu X.H."/>
            <person name="Li Y.G."/>
            <person name="Kettle C.J."/>
            <person name="Jalonen R."/>
            <person name="Gaisberger H."/>
            <person name="Ma Y.Z."/>
            <person name="Qiu Y.X."/>
        </authorList>
    </citation>
    <scope>NUCLEOTIDE SEQUENCE [LARGE SCALE GENOMIC DNA]</scope>
    <source>
        <strain evidence="1">Hangzhou</strain>
    </source>
</reference>
<organism evidence="1 2">
    <name type="scientific">Liquidambar formosana</name>
    <name type="common">Formosan gum</name>
    <dbReference type="NCBI Taxonomy" id="63359"/>
    <lineage>
        <taxon>Eukaryota</taxon>
        <taxon>Viridiplantae</taxon>
        <taxon>Streptophyta</taxon>
        <taxon>Embryophyta</taxon>
        <taxon>Tracheophyta</taxon>
        <taxon>Spermatophyta</taxon>
        <taxon>Magnoliopsida</taxon>
        <taxon>eudicotyledons</taxon>
        <taxon>Gunneridae</taxon>
        <taxon>Pentapetalae</taxon>
        <taxon>Saxifragales</taxon>
        <taxon>Altingiaceae</taxon>
        <taxon>Liquidambar</taxon>
    </lineage>
</organism>
<evidence type="ECO:0000313" key="1">
    <source>
        <dbReference type="EMBL" id="KAK9286068.1"/>
    </source>
</evidence>
<dbReference type="Proteomes" id="UP001415857">
    <property type="component" value="Unassembled WGS sequence"/>
</dbReference>
<sequence>MGHDGMTYPKPATKGYHCHFQSGKVSCLDIAIAKSQGGGGGGGGRKEYVYSAEGWLRESTAEPLPRPRMDGLHIYTYRAFIDAVKFYLEMSDISDLFHIRGMSLHRIHDRSKKWRRMEEDDSVFVYGTLDQATYNSITSTRILSLERCTTQSSSINRATTLPSAVVPLKATIK</sequence>
<gene>
    <name evidence="1" type="ORF">L1049_014447</name>
</gene>
<accession>A0AAP0RVT0</accession>